<proteinExistence type="predicted"/>
<dbReference type="InterPro" id="IPR025331">
    <property type="entry name" value="TNT"/>
</dbReference>
<reference evidence="2 3" key="1">
    <citation type="submission" date="2020-01" db="EMBL/GenBank/DDBJ databases">
        <title>Genetics and antimicrobial susceptibilities of Nocardia species isolated from the soil; a comparison with species isolated from humans.</title>
        <authorList>
            <person name="Carrasco G."/>
            <person name="Monzon S."/>
            <person name="Sansegundo M."/>
            <person name="Garcia E."/>
            <person name="Garrido N."/>
            <person name="Medina M.J."/>
            <person name="Villalon P."/>
            <person name="Ramirez-Arocha A.C."/>
            <person name="Jimenez P."/>
            <person name="Cuesta I."/>
            <person name="Valdezate S."/>
        </authorList>
    </citation>
    <scope>NUCLEOTIDE SEQUENCE [LARGE SCALE GENOMIC DNA]</scope>
    <source>
        <strain evidence="2 3">CNM20110639</strain>
    </source>
</reference>
<dbReference type="Pfam" id="PF14021">
    <property type="entry name" value="TNT"/>
    <property type="match status" value="1"/>
</dbReference>
<accession>A0A6P1DI45</accession>
<comment type="caution">
    <text evidence="2">The sequence shown here is derived from an EMBL/GenBank/DDBJ whole genome shotgun (WGS) entry which is preliminary data.</text>
</comment>
<dbReference type="PANTHER" id="PTHR42059:SF1">
    <property type="entry name" value="TNT DOMAIN-CONTAINING PROTEIN"/>
    <property type="match status" value="1"/>
</dbReference>
<dbReference type="Proteomes" id="UP000468928">
    <property type="component" value="Unassembled WGS sequence"/>
</dbReference>
<dbReference type="EMBL" id="JAAGUZ010000136">
    <property type="protein sequence ID" value="NEW48233.1"/>
    <property type="molecule type" value="Genomic_DNA"/>
</dbReference>
<dbReference type="InterPro" id="IPR053024">
    <property type="entry name" value="Fungal_surface_NADase"/>
</dbReference>
<dbReference type="PANTHER" id="PTHR42059">
    <property type="entry name" value="TNT DOMAIN-CONTAINING PROTEIN"/>
    <property type="match status" value="1"/>
</dbReference>
<dbReference type="GO" id="GO:0050135">
    <property type="term" value="F:NADP+ nucleosidase activity"/>
    <property type="evidence" value="ECO:0007669"/>
    <property type="project" value="InterPro"/>
</dbReference>
<gene>
    <name evidence="2" type="ORF">GV789_27975</name>
</gene>
<dbReference type="RefSeq" id="WP_163830382.1">
    <property type="nucleotide sequence ID" value="NZ_JAAGUZ010000136.1"/>
</dbReference>
<evidence type="ECO:0000313" key="2">
    <source>
        <dbReference type="EMBL" id="NEW48233.1"/>
    </source>
</evidence>
<sequence length="249" mass="27648">MDYNELGMILRGLGVPETIYSIGRLADDRYCLVPEEDGTFEVFWYERGGRNDRCAYTRQDAACWGMLGMIGGGLDGSQPLAPGRGTAGALGGAPITHRAVQSLLHDDAGGVFGEFTEEAWIQRFVVADDRTLPMGERRLIWPDPKQYPDGFADPAGRAPIRLEPGRILDSFGSTYTRLLYDIGTPFVERSLPLDYAHSGYRRWRVIRETPVWSGPVAPWFGQPGRGTQYFTLLPAVDLVGSKFIEEIAQ</sequence>
<evidence type="ECO:0000259" key="1">
    <source>
        <dbReference type="Pfam" id="PF14021"/>
    </source>
</evidence>
<name>A0A6P1DI45_9NOCA</name>
<organism evidence="2 3">
    <name type="scientific">Nocardia cyriacigeorgica</name>
    <dbReference type="NCBI Taxonomy" id="135487"/>
    <lineage>
        <taxon>Bacteria</taxon>
        <taxon>Bacillati</taxon>
        <taxon>Actinomycetota</taxon>
        <taxon>Actinomycetes</taxon>
        <taxon>Mycobacteriales</taxon>
        <taxon>Nocardiaceae</taxon>
        <taxon>Nocardia</taxon>
    </lineage>
</organism>
<dbReference type="AlphaFoldDB" id="A0A6P1DI45"/>
<protein>
    <submittedName>
        <fullName evidence="2">TNT domain-containing protein</fullName>
    </submittedName>
</protein>
<feature type="domain" description="TNT" evidence="1">
    <location>
        <begin position="162"/>
        <end position="247"/>
    </location>
</feature>
<evidence type="ECO:0000313" key="3">
    <source>
        <dbReference type="Proteomes" id="UP000468928"/>
    </source>
</evidence>